<proteinExistence type="predicted"/>
<keyword evidence="2" id="KW-1185">Reference proteome</keyword>
<protein>
    <submittedName>
        <fullName evidence="1">DUF559 domain-containing protein</fullName>
    </submittedName>
</protein>
<dbReference type="Gene3D" id="3.40.960.10">
    <property type="entry name" value="VSR Endonuclease"/>
    <property type="match status" value="1"/>
</dbReference>
<evidence type="ECO:0000313" key="2">
    <source>
        <dbReference type="Proteomes" id="UP001501057"/>
    </source>
</evidence>
<gene>
    <name evidence="1" type="ORF">GCM10009710_35660</name>
</gene>
<organism evidence="1 2">
    <name type="scientific">Aeromicrobium alkaliterrae</name>
    <dbReference type="NCBI Taxonomy" id="302168"/>
    <lineage>
        <taxon>Bacteria</taxon>
        <taxon>Bacillati</taxon>
        <taxon>Actinomycetota</taxon>
        <taxon>Actinomycetes</taxon>
        <taxon>Propionibacteriales</taxon>
        <taxon>Nocardioidaceae</taxon>
        <taxon>Aeromicrobium</taxon>
    </lineage>
</organism>
<comment type="caution">
    <text evidence="1">The sequence shown here is derived from an EMBL/GenBank/DDBJ whole genome shotgun (WGS) entry which is preliminary data.</text>
</comment>
<accession>A0ABN2KC74</accession>
<evidence type="ECO:0000313" key="1">
    <source>
        <dbReference type="EMBL" id="GAA1752859.1"/>
    </source>
</evidence>
<dbReference type="SUPFAM" id="SSF52980">
    <property type="entry name" value="Restriction endonuclease-like"/>
    <property type="match status" value="1"/>
</dbReference>
<dbReference type="InterPro" id="IPR011335">
    <property type="entry name" value="Restrct_endonuc-II-like"/>
</dbReference>
<reference evidence="2" key="1">
    <citation type="journal article" date="2019" name="Int. J. Syst. Evol. Microbiol.">
        <title>The Global Catalogue of Microorganisms (GCM) 10K type strain sequencing project: providing services to taxonomists for standard genome sequencing and annotation.</title>
        <authorList>
            <consortium name="The Broad Institute Genomics Platform"/>
            <consortium name="The Broad Institute Genome Sequencing Center for Infectious Disease"/>
            <person name="Wu L."/>
            <person name="Ma J."/>
        </authorList>
    </citation>
    <scope>NUCLEOTIDE SEQUENCE [LARGE SCALE GENOMIC DNA]</scope>
    <source>
        <strain evidence="2">JCM 13518</strain>
    </source>
</reference>
<dbReference type="RefSeq" id="WP_344204042.1">
    <property type="nucleotide sequence ID" value="NZ_BAAAME010000010.1"/>
</dbReference>
<sequence>MMDPRRPFTTAQANAAGISRDVLASARYRRLFRGVHIRAGFEIDLRTWIAAASLLLPPDAAVSHTTAMRLYGFEPTAVHPLEFSTNTRHQRRIPGIVLHRRLGSLHPRDVSGFPTLGPDRTFVDVAQRISLPELVSFGDHLVHRQLTTPDDLRAYAETHHIDGVRRARRIAPLVRAGAESPQETRVRLMLRFGRLPEPEVNAEIRDADGAFIARGNLVYRAWKVVVEYDGFHHLRDRRTWQHDLRRRELLEAAGWIVIVITAADLERPASVPARAHDALTRRGYEGPAPVHSVLWQGWFAA</sequence>
<name>A0ABN2KC74_9ACTN</name>
<dbReference type="EMBL" id="BAAAME010000010">
    <property type="protein sequence ID" value="GAA1752859.1"/>
    <property type="molecule type" value="Genomic_DNA"/>
</dbReference>
<dbReference type="Proteomes" id="UP001501057">
    <property type="component" value="Unassembled WGS sequence"/>
</dbReference>